<protein>
    <submittedName>
        <fullName evidence="2">Uncharacterized protein</fullName>
    </submittedName>
</protein>
<dbReference type="Proteomes" id="UP001272137">
    <property type="component" value="Unassembled WGS sequence"/>
</dbReference>
<evidence type="ECO:0000256" key="1">
    <source>
        <dbReference type="SAM" id="MobiDB-lite"/>
    </source>
</evidence>
<comment type="caution">
    <text evidence="2">The sequence shown here is derived from an EMBL/GenBank/DDBJ whole genome shotgun (WGS) entry which is preliminary data.</text>
</comment>
<sequence length="39" mass="4046">MPRGAGSPLPRHRQRATPDAAPTIPATLTVAATADTIHK</sequence>
<feature type="compositionally biased region" description="Low complexity" evidence="1">
    <location>
        <begin position="17"/>
        <end position="29"/>
    </location>
</feature>
<dbReference type="AlphaFoldDB" id="A0AAW9CNF2"/>
<feature type="region of interest" description="Disordered" evidence="1">
    <location>
        <begin position="1"/>
        <end position="39"/>
    </location>
</feature>
<proteinExistence type="predicted"/>
<accession>A0AAW9CNF2</accession>
<reference evidence="2" key="1">
    <citation type="submission" date="2018-08" db="EMBL/GenBank/DDBJ databases">
        <title>Identification of Burkholderia cepacia strains that express a Burkholderia pseudomallei-like capsular polysaccharide.</title>
        <authorList>
            <person name="Burtnick M.N."/>
            <person name="Vongsouvath M."/>
            <person name="Newton P."/>
            <person name="Wuthiekanun V."/>
            <person name="Limmathurotsakul D."/>
            <person name="Brett P.J."/>
            <person name="Chantratita N."/>
            <person name="Dance D.A."/>
        </authorList>
    </citation>
    <scope>NUCLEOTIDE SEQUENCE</scope>
    <source>
        <strain evidence="2">SBXCC001</strain>
    </source>
</reference>
<name>A0AAW9CNF2_BURTH</name>
<dbReference type="EMBL" id="QXCT01000001">
    <property type="protein sequence ID" value="MDW9250623.1"/>
    <property type="molecule type" value="Genomic_DNA"/>
</dbReference>
<gene>
    <name evidence="2" type="ORF">C7S16_7138</name>
</gene>
<evidence type="ECO:0000313" key="3">
    <source>
        <dbReference type="Proteomes" id="UP001272137"/>
    </source>
</evidence>
<organism evidence="2 3">
    <name type="scientific">Burkholderia thailandensis</name>
    <dbReference type="NCBI Taxonomy" id="57975"/>
    <lineage>
        <taxon>Bacteria</taxon>
        <taxon>Pseudomonadati</taxon>
        <taxon>Pseudomonadota</taxon>
        <taxon>Betaproteobacteria</taxon>
        <taxon>Burkholderiales</taxon>
        <taxon>Burkholderiaceae</taxon>
        <taxon>Burkholderia</taxon>
        <taxon>pseudomallei group</taxon>
    </lineage>
</organism>
<evidence type="ECO:0000313" key="2">
    <source>
        <dbReference type="EMBL" id="MDW9250623.1"/>
    </source>
</evidence>